<dbReference type="OrthoDB" id="1739831at2"/>
<dbReference type="Proteomes" id="UP000246635">
    <property type="component" value="Unassembled WGS sequence"/>
</dbReference>
<dbReference type="NCBIfam" id="TIGR03826">
    <property type="entry name" value="YvyF"/>
    <property type="match status" value="1"/>
</dbReference>
<gene>
    <name evidence="2" type="ORF">DFQ01_10182</name>
</gene>
<keyword evidence="2" id="KW-0966">Cell projection</keyword>
<feature type="compositionally biased region" description="Basic and acidic residues" evidence="1">
    <location>
        <begin position="109"/>
        <end position="118"/>
    </location>
</feature>
<feature type="compositionally biased region" description="Polar residues" evidence="1">
    <location>
        <begin position="119"/>
        <end position="137"/>
    </location>
</feature>
<evidence type="ECO:0000313" key="3">
    <source>
        <dbReference type="Proteomes" id="UP000246635"/>
    </source>
</evidence>
<dbReference type="RefSeq" id="WP_110041905.1">
    <property type="nucleotide sequence ID" value="NZ_CP054613.1"/>
</dbReference>
<dbReference type="EMBL" id="QGTQ01000001">
    <property type="protein sequence ID" value="PWW08361.1"/>
    <property type="molecule type" value="Genomic_DNA"/>
</dbReference>
<protein>
    <submittedName>
        <fullName evidence="2">Flagellar operon protein (TIGR03826 family)</fullName>
    </submittedName>
</protein>
<keyword evidence="2" id="KW-0282">Flagellum</keyword>
<evidence type="ECO:0000256" key="1">
    <source>
        <dbReference type="SAM" id="MobiDB-lite"/>
    </source>
</evidence>
<name>A0A2V2Z8D5_9BACL</name>
<sequence>MNIDNCPRCGRLYTKNVRDLCPACIKELDQKYEQCANYLRKNRGATIYELSEATEVSIVQITRFIREGRISLLDAPNMGYPCETCSNLVRDGNLCESCRSRLMKDINKMNRDGDRDKSSFASKQGNGTYQTYGRDQS</sequence>
<feature type="region of interest" description="Disordered" evidence="1">
    <location>
        <begin position="109"/>
        <end position="137"/>
    </location>
</feature>
<dbReference type="InterPro" id="IPR022258">
    <property type="entry name" value="Flagellar_operon_YvyF"/>
</dbReference>
<dbReference type="AlphaFoldDB" id="A0A2V2Z8D5"/>
<accession>A0A2V2Z8D5</accession>
<proteinExistence type="predicted"/>
<organism evidence="2 3">
    <name type="scientific">Paenibacillus cellulosilyticus</name>
    <dbReference type="NCBI Taxonomy" id="375489"/>
    <lineage>
        <taxon>Bacteria</taxon>
        <taxon>Bacillati</taxon>
        <taxon>Bacillota</taxon>
        <taxon>Bacilli</taxon>
        <taxon>Bacillales</taxon>
        <taxon>Paenibacillaceae</taxon>
        <taxon>Paenibacillus</taxon>
    </lineage>
</organism>
<evidence type="ECO:0000313" key="2">
    <source>
        <dbReference type="EMBL" id="PWW08361.1"/>
    </source>
</evidence>
<reference evidence="2 3" key="1">
    <citation type="submission" date="2018-05" db="EMBL/GenBank/DDBJ databases">
        <title>Genomic Encyclopedia of Type Strains, Phase III (KMG-III): the genomes of soil and plant-associated and newly described type strains.</title>
        <authorList>
            <person name="Whitman W."/>
        </authorList>
    </citation>
    <scope>NUCLEOTIDE SEQUENCE [LARGE SCALE GENOMIC DNA]</scope>
    <source>
        <strain evidence="2 3">CECT 5696</strain>
    </source>
</reference>
<comment type="caution">
    <text evidence="2">The sequence shown here is derived from an EMBL/GenBank/DDBJ whole genome shotgun (WGS) entry which is preliminary data.</text>
</comment>
<keyword evidence="3" id="KW-1185">Reference proteome</keyword>
<keyword evidence="2" id="KW-0969">Cilium</keyword>